<name>A0A7W6BTF2_9HYPH</name>
<evidence type="ECO:0000313" key="4">
    <source>
        <dbReference type="Proteomes" id="UP000531216"/>
    </source>
</evidence>
<dbReference type="AlphaFoldDB" id="A0A7W6BTF2"/>
<gene>
    <name evidence="3" type="ORF">GGR05_002140</name>
</gene>
<feature type="signal peptide" evidence="1">
    <location>
        <begin position="1"/>
        <end position="26"/>
    </location>
</feature>
<dbReference type="Proteomes" id="UP000531216">
    <property type="component" value="Unassembled WGS sequence"/>
</dbReference>
<keyword evidence="4" id="KW-1185">Reference proteome</keyword>
<dbReference type="OrthoDB" id="9798693at2"/>
<proteinExistence type="predicted"/>
<feature type="domain" description="Phytase-like" evidence="2">
    <location>
        <begin position="72"/>
        <end position="320"/>
    </location>
</feature>
<dbReference type="InterPro" id="IPR027372">
    <property type="entry name" value="Phytase-like_dom"/>
</dbReference>
<keyword evidence="1" id="KW-0732">Signal</keyword>
<dbReference type="RefSeq" id="WP_090963564.1">
    <property type="nucleotide sequence ID" value="NZ_FOOA01000009.1"/>
</dbReference>
<feature type="chain" id="PRO_5030618363" description="Phytase-like domain-containing protein" evidence="1">
    <location>
        <begin position="27"/>
        <end position="343"/>
    </location>
</feature>
<dbReference type="InterPro" id="IPR014567">
    <property type="entry name" value="UCP031900"/>
</dbReference>
<evidence type="ECO:0000256" key="1">
    <source>
        <dbReference type="SAM" id="SignalP"/>
    </source>
</evidence>
<dbReference type="PIRSF" id="PIRSF031900">
    <property type="entry name" value="UCP031900"/>
    <property type="match status" value="1"/>
</dbReference>
<comment type="caution">
    <text evidence="3">The sequence shown here is derived from an EMBL/GenBank/DDBJ whole genome shotgun (WGS) entry which is preliminary data.</text>
</comment>
<dbReference type="Pfam" id="PF13449">
    <property type="entry name" value="Phytase-like"/>
    <property type="match status" value="1"/>
</dbReference>
<dbReference type="EMBL" id="JACIDO010000004">
    <property type="protein sequence ID" value="MBB3935990.1"/>
    <property type="molecule type" value="Genomic_DNA"/>
</dbReference>
<evidence type="ECO:0000313" key="3">
    <source>
        <dbReference type="EMBL" id="MBB3935990.1"/>
    </source>
</evidence>
<reference evidence="3 4" key="1">
    <citation type="submission" date="2020-08" db="EMBL/GenBank/DDBJ databases">
        <title>Genomic Encyclopedia of Type Strains, Phase IV (KMG-IV): sequencing the most valuable type-strain genomes for metagenomic binning, comparative biology and taxonomic classification.</title>
        <authorList>
            <person name="Goeker M."/>
        </authorList>
    </citation>
    <scope>NUCLEOTIDE SEQUENCE [LARGE SCALE GENOMIC DNA]</scope>
    <source>
        <strain evidence="3 4">DSM 25024</strain>
    </source>
</reference>
<evidence type="ECO:0000259" key="2">
    <source>
        <dbReference type="Pfam" id="PF13449"/>
    </source>
</evidence>
<accession>A0A7W6BTF2</accession>
<organism evidence="3 4">
    <name type="scientific">Aureimonas phyllosphaerae</name>
    <dbReference type="NCBI Taxonomy" id="1166078"/>
    <lineage>
        <taxon>Bacteria</taxon>
        <taxon>Pseudomonadati</taxon>
        <taxon>Pseudomonadota</taxon>
        <taxon>Alphaproteobacteria</taxon>
        <taxon>Hyphomicrobiales</taxon>
        <taxon>Aurantimonadaceae</taxon>
        <taxon>Aureimonas</taxon>
    </lineage>
</organism>
<protein>
    <recommendedName>
        <fullName evidence="2">Phytase-like domain-containing protein</fullName>
    </recommendedName>
</protein>
<sequence length="343" mass="36758">MPPRLKRTGRLALLAALLLAGATLNPAPRALSAETEVRAQPIARFGIGRDAVRFGALEYVGGFAYSSSDGRLSGVSSIRMRPRGAGFLAVTDTGFWFSGAIRRDAEGRPVGIADARIAPILNPAGRAMPNKGQADAEGLAIAGGEALVSFERDHRIEAFRPASAPFEAKGRRLPLPIPREELRGNGGLETIAASPEDSPLKGAVVVVAETSVDDAGNLFAAVMGRGVFKVKRELPWAVTDGTFLPDGDLLLLERRYEGLGRVGMRIRRIDGATIRPGALVDGPVLMEADLGEEIDNMEGLDAWRGADGRTHLSLVSDDNGSFFQRNLYLEFRLMDDREAASDR</sequence>